<dbReference type="GO" id="GO:0005524">
    <property type="term" value="F:ATP binding"/>
    <property type="evidence" value="ECO:0007669"/>
    <property type="project" value="UniProtKB-KW"/>
</dbReference>
<evidence type="ECO:0000256" key="1">
    <source>
        <dbReference type="ARBA" id="ARBA00010638"/>
    </source>
</evidence>
<keyword evidence="7" id="KW-1185">Reference proteome</keyword>
<dbReference type="InterPro" id="IPR037171">
    <property type="entry name" value="NagB/RpiA_transferase-like"/>
</dbReference>
<dbReference type="RefSeq" id="WP_281254969.1">
    <property type="nucleotide sequence ID" value="NZ_FZOT01000001.1"/>
</dbReference>
<dbReference type="GO" id="GO:0035999">
    <property type="term" value="P:tetrahydrofolate interconversion"/>
    <property type="evidence" value="ECO:0007669"/>
    <property type="project" value="TreeGrafter"/>
</dbReference>
<dbReference type="InterPro" id="IPR024185">
    <property type="entry name" value="FTHF_cligase-like_sf"/>
</dbReference>
<dbReference type="NCBIfam" id="TIGR02727">
    <property type="entry name" value="MTHFS_bact"/>
    <property type="match status" value="1"/>
</dbReference>
<proteinExistence type="inferred from homology"/>
<organism evidence="6 7">
    <name type="scientific">Noviherbaspirillum humi</name>
    <dbReference type="NCBI Taxonomy" id="1688639"/>
    <lineage>
        <taxon>Bacteria</taxon>
        <taxon>Pseudomonadati</taxon>
        <taxon>Pseudomonadota</taxon>
        <taxon>Betaproteobacteria</taxon>
        <taxon>Burkholderiales</taxon>
        <taxon>Oxalobacteraceae</taxon>
        <taxon>Noviherbaspirillum</taxon>
    </lineage>
</organism>
<keyword evidence="3 4" id="KW-0067">ATP-binding</keyword>
<dbReference type="PIRSF" id="PIRSF006806">
    <property type="entry name" value="FTHF_cligase"/>
    <property type="match status" value="1"/>
</dbReference>
<evidence type="ECO:0000256" key="2">
    <source>
        <dbReference type="ARBA" id="ARBA00022741"/>
    </source>
</evidence>
<dbReference type="GO" id="GO:0009396">
    <property type="term" value="P:folic acid-containing compound biosynthetic process"/>
    <property type="evidence" value="ECO:0007669"/>
    <property type="project" value="TreeGrafter"/>
</dbReference>
<comment type="cofactor">
    <cofactor evidence="5">
        <name>Mg(2+)</name>
        <dbReference type="ChEBI" id="CHEBI:18420"/>
    </cofactor>
</comment>
<reference evidence="6 7" key="1">
    <citation type="submission" date="2017-06" db="EMBL/GenBank/DDBJ databases">
        <authorList>
            <person name="Kim H.J."/>
            <person name="Triplett B.A."/>
        </authorList>
    </citation>
    <scope>NUCLEOTIDE SEQUENCE [LARGE SCALE GENOMIC DNA]</scope>
    <source>
        <strain evidence="6 7">U15</strain>
    </source>
</reference>
<dbReference type="AlphaFoldDB" id="A0A239CFA8"/>
<keyword evidence="5" id="KW-0479">Metal-binding</keyword>
<gene>
    <name evidence="6" type="ORF">SAMN06265795_101434</name>
</gene>
<keyword evidence="2 4" id="KW-0547">Nucleotide-binding</keyword>
<evidence type="ECO:0000256" key="4">
    <source>
        <dbReference type="PIRSR" id="PIRSR006806-1"/>
    </source>
</evidence>
<dbReference type="Proteomes" id="UP000198284">
    <property type="component" value="Unassembled WGS sequence"/>
</dbReference>
<dbReference type="EMBL" id="FZOT01000001">
    <property type="protein sequence ID" value="SNS18916.1"/>
    <property type="molecule type" value="Genomic_DNA"/>
</dbReference>
<dbReference type="Gene3D" id="3.40.50.10420">
    <property type="entry name" value="NagB/RpiA/CoA transferase-like"/>
    <property type="match status" value="1"/>
</dbReference>
<evidence type="ECO:0000313" key="7">
    <source>
        <dbReference type="Proteomes" id="UP000198284"/>
    </source>
</evidence>
<name>A0A239CFA8_9BURK</name>
<dbReference type="GO" id="GO:0030272">
    <property type="term" value="F:5-formyltetrahydrofolate cyclo-ligase activity"/>
    <property type="evidence" value="ECO:0007669"/>
    <property type="project" value="UniProtKB-EC"/>
</dbReference>
<evidence type="ECO:0000256" key="5">
    <source>
        <dbReference type="RuleBase" id="RU361279"/>
    </source>
</evidence>
<keyword evidence="6" id="KW-0436">Ligase</keyword>
<dbReference type="InterPro" id="IPR002698">
    <property type="entry name" value="FTHF_cligase"/>
</dbReference>
<comment type="similarity">
    <text evidence="1 5">Belongs to the 5-formyltetrahydrofolate cyclo-ligase family.</text>
</comment>
<evidence type="ECO:0000256" key="3">
    <source>
        <dbReference type="ARBA" id="ARBA00022840"/>
    </source>
</evidence>
<feature type="binding site" evidence="4">
    <location>
        <begin position="25"/>
        <end position="29"/>
    </location>
    <ligand>
        <name>ATP</name>
        <dbReference type="ChEBI" id="CHEBI:30616"/>
    </ligand>
</feature>
<feature type="binding site" evidence="4">
    <location>
        <position position="76"/>
    </location>
    <ligand>
        <name>substrate</name>
    </ligand>
</feature>
<dbReference type="PANTHER" id="PTHR23407:SF1">
    <property type="entry name" value="5-FORMYLTETRAHYDROFOLATE CYCLO-LIGASE"/>
    <property type="match status" value="1"/>
</dbReference>
<accession>A0A239CFA8</accession>
<dbReference type="SUPFAM" id="SSF100950">
    <property type="entry name" value="NagB/RpiA/CoA transferase-like"/>
    <property type="match status" value="1"/>
</dbReference>
<dbReference type="Pfam" id="PF01812">
    <property type="entry name" value="5-FTHF_cyc-lig"/>
    <property type="match status" value="1"/>
</dbReference>
<protein>
    <recommendedName>
        <fullName evidence="5">5-formyltetrahydrofolate cyclo-ligase</fullName>
        <ecNumber evidence="5">6.3.3.2</ecNumber>
    </recommendedName>
</protein>
<dbReference type="EC" id="6.3.3.2" evidence="5"/>
<keyword evidence="5" id="KW-0460">Magnesium</keyword>
<dbReference type="PANTHER" id="PTHR23407">
    <property type="entry name" value="ATPASE INHIBITOR/5-FORMYLTETRAHYDROFOLATE CYCLO-LIGASE"/>
    <property type="match status" value="1"/>
</dbReference>
<sequence length="205" mass="22550">MRVPCFRVAGMPDNSINTTDGAFDKAALRRALLAHRQAIAAEVRARWNEAISRRVLAWQQLHGIDMLGVYWPIRGEPDLRDCYVELANRGVRLALPVVRSPDAPLDFHPWKPGDATERDAFGVSIPAARNESCRPQGLLIPCVGFNEGNFRLGYGGGFYDRTLAQTPRPLTAGIAYECGRAGFDAAPHDVALDVILTESRPAQLD</sequence>
<feature type="binding site" evidence="4">
    <location>
        <begin position="151"/>
        <end position="159"/>
    </location>
    <ligand>
        <name>ATP</name>
        <dbReference type="ChEBI" id="CHEBI:30616"/>
    </ligand>
</feature>
<comment type="catalytic activity">
    <reaction evidence="5">
        <text>(6S)-5-formyl-5,6,7,8-tetrahydrofolate + ATP = (6R)-5,10-methenyltetrahydrofolate + ADP + phosphate</text>
        <dbReference type="Rhea" id="RHEA:10488"/>
        <dbReference type="ChEBI" id="CHEBI:30616"/>
        <dbReference type="ChEBI" id="CHEBI:43474"/>
        <dbReference type="ChEBI" id="CHEBI:57455"/>
        <dbReference type="ChEBI" id="CHEBI:57457"/>
        <dbReference type="ChEBI" id="CHEBI:456216"/>
        <dbReference type="EC" id="6.3.3.2"/>
    </reaction>
</comment>
<dbReference type="GO" id="GO:0046872">
    <property type="term" value="F:metal ion binding"/>
    <property type="evidence" value="ECO:0007669"/>
    <property type="project" value="UniProtKB-KW"/>
</dbReference>
<evidence type="ECO:0000313" key="6">
    <source>
        <dbReference type="EMBL" id="SNS18916.1"/>
    </source>
</evidence>